<dbReference type="PANTHER" id="PTHR33214">
    <property type="entry name" value="BIFUNCTIONAL INHIBITOR/LIPID-TRANSFER PROTEIN/SEED STORAGE 2S ALBUMIN SUPERFAMILY PROTEIN"/>
    <property type="match status" value="1"/>
</dbReference>
<proteinExistence type="predicted"/>
<reference evidence="5 6" key="1">
    <citation type="journal article" date="2023" name="bioRxiv">
        <title>Genome report: Whole genome sequence and annotation of Penstemon davidsonii.</title>
        <authorList>
            <person name="Ostevik K.L."/>
            <person name="Alabady M."/>
            <person name="Zhang M."/>
            <person name="Rausher M.D."/>
        </authorList>
    </citation>
    <scope>NUCLEOTIDE SEQUENCE [LARGE SCALE GENOMIC DNA]</scope>
    <source>
        <strain evidence="5">DNT005</strain>
        <tissue evidence="5">Whole leaf</tissue>
    </source>
</reference>
<dbReference type="PANTHER" id="PTHR33214:SF44">
    <property type="entry name" value="NON-SPECIFIC LIPID TRANSFER PROTEIN GPI-ANCHORED 33"/>
    <property type="match status" value="1"/>
</dbReference>
<dbReference type="SUPFAM" id="SSF47699">
    <property type="entry name" value="Bifunctional inhibitor/lipid-transfer protein/seed storage 2S albumin"/>
    <property type="match status" value="1"/>
</dbReference>
<evidence type="ECO:0000256" key="3">
    <source>
        <dbReference type="SAM" id="SignalP"/>
    </source>
</evidence>
<evidence type="ECO:0000313" key="6">
    <source>
        <dbReference type="Proteomes" id="UP001291926"/>
    </source>
</evidence>
<keyword evidence="1" id="KW-0813">Transport</keyword>
<feature type="domain" description="Bifunctional inhibitor/plant lipid transfer protein/seed storage helical" evidence="4">
    <location>
        <begin position="32"/>
        <end position="97"/>
    </location>
</feature>
<feature type="signal peptide" evidence="3">
    <location>
        <begin position="1"/>
        <end position="29"/>
    </location>
</feature>
<accession>A0ABR0CKK8</accession>
<name>A0ABR0CKK8_9LAMI</name>
<evidence type="ECO:0000256" key="2">
    <source>
        <dbReference type="ARBA" id="ARBA00023121"/>
    </source>
</evidence>
<dbReference type="EMBL" id="JAYDYQ010002688">
    <property type="protein sequence ID" value="KAK4477663.1"/>
    <property type="molecule type" value="Genomic_DNA"/>
</dbReference>
<dbReference type="Gene3D" id="1.10.110.10">
    <property type="entry name" value="Plant lipid-transfer and hydrophobic proteins"/>
    <property type="match status" value="1"/>
</dbReference>
<protein>
    <recommendedName>
        <fullName evidence="4">Bifunctional inhibitor/plant lipid transfer protein/seed storage helical domain-containing protein</fullName>
    </recommendedName>
</protein>
<organism evidence="5 6">
    <name type="scientific">Penstemon davidsonii</name>
    <dbReference type="NCBI Taxonomy" id="160366"/>
    <lineage>
        <taxon>Eukaryota</taxon>
        <taxon>Viridiplantae</taxon>
        <taxon>Streptophyta</taxon>
        <taxon>Embryophyta</taxon>
        <taxon>Tracheophyta</taxon>
        <taxon>Spermatophyta</taxon>
        <taxon>Magnoliopsida</taxon>
        <taxon>eudicotyledons</taxon>
        <taxon>Gunneridae</taxon>
        <taxon>Pentapetalae</taxon>
        <taxon>asterids</taxon>
        <taxon>lamiids</taxon>
        <taxon>Lamiales</taxon>
        <taxon>Plantaginaceae</taxon>
        <taxon>Cheloneae</taxon>
        <taxon>Penstemon</taxon>
    </lineage>
</organism>
<dbReference type="CDD" id="cd01959">
    <property type="entry name" value="nsLTP2"/>
    <property type="match status" value="1"/>
</dbReference>
<evidence type="ECO:0000256" key="1">
    <source>
        <dbReference type="ARBA" id="ARBA00022448"/>
    </source>
</evidence>
<keyword evidence="6" id="KW-1185">Reference proteome</keyword>
<evidence type="ECO:0000313" key="5">
    <source>
        <dbReference type="EMBL" id="KAK4477663.1"/>
    </source>
</evidence>
<dbReference type="Proteomes" id="UP001291926">
    <property type="component" value="Unassembled WGS sequence"/>
</dbReference>
<dbReference type="InterPro" id="IPR036312">
    <property type="entry name" value="Bifun_inhib/LTP/seed_sf"/>
</dbReference>
<comment type="caution">
    <text evidence="5">The sequence shown here is derived from an EMBL/GenBank/DDBJ whole genome shotgun (WGS) entry which is preliminary data.</text>
</comment>
<dbReference type="InterPro" id="IPR016140">
    <property type="entry name" value="Bifunc_inhib/LTP/seed_store"/>
</dbReference>
<dbReference type="SMART" id="SM00499">
    <property type="entry name" value="AAI"/>
    <property type="match status" value="1"/>
</dbReference>
<dbReference type="Pfam" id="PF00234">
    <property type="entry name" value="Tryp_alpha_amyl"/>
    <property type="match status" value="1"/>
</dbReference>
<gene>
    <name evidence="5" type="ORF">RD792_016908</name>
</gene>
<feature type="chain" id="PRO_5045789704" description="Bifunctional inhibitor/plant lipid transfer protein/seed storage helical domain-containing protein" evidence="3">
    <location>
        <begin position="30"/>
        <end position="97"/>
    </location>
</feature>
<evidence type="ECO:0000259" key="4">
    <source>
        <dbReference type="SMART" id="SM00499"/>
    </source>
</evidence>
<dbReference type="InterPro" id="IPR033872">
    <property type="entry name" value="nsLTP2"/>
</dbReference>
<keyword evidence="3" id="KW-0732">Signal</keyword>
<sequence length="97" mass="10201">MNKYSASIGVWCLVALALVLVAEVQDAAAVNCSMLELSSCLGAVTGGGQPSPQCCRKLKEQKPCICGYLRNPSLRPYINSPNARKVAAACGETIPQC</sequence>
<keyword evidence="2" id="KW-0446">Lipid-binding</keyword>